<reference evidence="2" key="1">
    <citation type="submission" date="2016-11" db="UniProtKB">
        <authorList>
            <consortium name="WormBaseParasite"/>
        </authorList>
    </citation>
    <scope>IDENTIFICATION</scope>
    <source>
        <strain evidence="2">KR3021</strain>
    </source>
</reference>
<accession>A0AC35TLQ6</accession>
<protein>
    <submittedName>
        <fullName evidence="2">Kinesin-like protein</fullName>
    </submittedName>
</protein>
<name>A0AC35TLQ6_9BILA</name>
<sequence>MTQQSLNGSISNSQEIRPKTGANGETIKVVVRCRPLSENEISEGHHSVVSIDTSRGQIEIKNLKELKEAPKSYTFDAIYDGNSTQSELYDETFRDLVNSVLNGFNGTIFAYGQTGTGKTFTMEGLPDDKDLRGVIPNSFEHIFQHIANSTNQQYLVRASYLEIYQEEVRDLLNKDNNVRLELKERADIGVYVKDLSTFETKSVREIKNLMAVGHTNRSVGCTNMNEHSSRSHAIFIITIECAEIGLDGETHIRVGRLNLVDLAGSERQSKTGALGDRFKEATKINLSLSALGNVISALVDGKSSHIPYRDSKLTRLLQDSLGGNSKTVMVANIGPASYNYDETMGTLRYANRAKNIKNKPKINEDPKDALVREYQEEILRLKAMLEKRGSSSSKRRKPKKSIENGMVESLDTSIMDQSTTLEYLEEQQRKLDEERKLIADNSTIFADDKRKLLKNLELRSKELHQEQEAQKAAAETIKTLQSKLLSGNSNLLDQTREQQNQLEARRLQLAEQKKKEREILQQLECQEFSTSEINQTFTTLKQEVEAKTKKLKKLYLKYQQIRSEIQDTAILQSKERQDLDTSVSEIAKELKLKLLIVENFIPLDVVDKLKERAYFDEDCDEWKILRSGQLRPKTNESVVNSRPSTTITNSENNNVSHPNLGRMNDSSLGNTDNTTNRNIATFASQTIITRPVSRPGLRRPLSDYEHESLAKARHRMQKSNSVRPTLLANEPILVESLIPDEVIRFCGENIITFSNLERFPSSVRNYDISSMNQFSNTFSQLANMRITTPEQVVGNMTSDVTINTSRIPIPRRTSSRDSRTSSHSGRLRSSSSSSKKGEARSAPPAQPFTTASVSHVQNTSALAYPRARGLVPVTGKR</sequence>
<dbReference type="WBParaSite" id="RSKR_0000182500.1">
    <property type="protein sequence ID" value="RSKR_0000182500.1"/>
    <property type="gene ID" value="RSKR_0000182500"/>
</dbReference>
<organism evidence="1 2">
    <name type="scientific">Rhabditophanes sp. KR3021</name>
    <dbReference type="NCBI Taxonomy" id="114890"/>
    <lineage>
        <taxon>Eukaryota</taxon>
        <taxon>Metazoa</taxon>
        <taxon>Ecdysozoa</taxon>
        <taxon>Nematoda</taxon>
        <taxon>Chromadorea</taxon>
        <taxon>Rhabditida</taxon>
        <taxon>Tylenchina</taxon>
        <taxon>Panagrolaimomorpha</taxon>
        <taxon>Strongyloidoidea</taxon>
        <taxon>Alloionematidae</taxon>
        <taxon>Rhabditophanes</taxon>
    </lineage>
</organism>
<dbReference type="Proteomes" id="UP000095286">
    <property type="component" value="Unplaced"/>
</dbReference>
<proteinExistence type="predicted"/>
<evidence type="ECO:0000313" key="1">
    <source>
        <dbReference type="Proteomes" id="UP000095286"/>
    </source>
</evidence>
<evidence type="ECO:0000313" key="2">
    <source>
        <dbReference type="WBParaSite" id="RSKR_0000182500.1"/>
    </source>
</evidence>